<dbReference type="AlphaFoldDB" id="A0AAD7NUA9"/>
<sequence length="438" mass="47796">MCYRLEGKGNGKYVHPRAPPPSDAGIKKTPPCLDSQLALTPARDVGYAQRRRRRDLSTSSRRGCEVGCDEHYAGRRRLQLTKRWLEIQDAGVTCKKKSPFALLHAQTTENASERVDSSLHHAVAVGRETNEKRTYGGVKKAIARGRCCPICFCVGSRYCRDIECRRAQAVDRRVVSQEEGSEKKEEGHWGQGGLQEGSGAEQGGAGRHGGVGSLAAGAGVGSGRRLAAGARIGGCRSGWRQSKWQAREGAGDVGREGTVKAERGGLRNDLDVVAVEQADWGEVGRVGPAECQGKKSIFFCQARPRPQSNWVVLRTGCCEVDVGEACEKGWLAKRNWASSGFKCMAVPEKLQKREAVLGTEISSKQEYLVEVDNILDSKTSMCTPLRRARWQDESGEINFDPSALPRCFFSSDHDDQATTATRSQLRSAVAEISTSENP</sequence>
<comment type="caution">
    <text evidence="2">The sequence shown here is derived from an EMBL/GenBank/DDBJ whole genome shotgun (WGS) entry which is preliminary data.</text>
</comment>
<evidence type="ECO:0000313" key="2">
    <source>
        <dbReference type="EMBL" id="KAJ7775387.1"/>
    </source>
</evidence>
<feature type="compositionally biased region" description="Basic and acidic residues" evidence="1">
    <location>
        <begin position="173"/>
        <end position="188"/>
    </location>
</feature>
<reference evidence="2" key="1">
    <citation type="submission" date="2023-03" db="EMBL/GenBank/DDBJ databases">
        <title>Massive genome expansion in bonnet fungi (Mycena s.s.) driven by repeated elements and novel gene families across ecological guilds.</title>
        <authorList>
            <consortium name="Lawrence Berkeley National Laboratory"/>
            <person name="Harder C.B."/>
            <person name="Miyauchi S."/>
            <person name="Viragh M."/>
            <person name="Kuo A."/>
            <person name="Thoen E."/>
            <person name="Andreopoulos B."/>
            <person name="Lu D."/>
            <person name="Skrede I."/>
            <person name="Drula E."/>
            <person name="Henrissat B."/>
            <person name="Morin E."/>
            <person name="Kohler A."/>
            <person name="Barry K."/>
            <person name="LaButti K."/>
            <person name="Morin E."/>
            <person name="Salamov A."/>
            <person name="Lipzen A."/>
            <person name="Mereny Z."/>
            <person name="Hegedus B."/>
            <person name="Baldrian P."/>
            <person name="Stursova M."/>
            <person name="Weitz H."/>
            <person name="Taylor A."/>
            <person name="Grigoriev I.V."/>
            <person name="Nagy L.G."/>
            <person name="Martin F."/>
            <person name="Kauserud H."/>
        </authorList>
    </citation>
    <scope>NUCLEOTIDE SEQUENCE</scope>
    <source>
        <strain evidence="2">CBHHK182m</strain>
    </source>
</reference>
<feature type="region of interest" description="Disordered" evidence="1">
    <location>
        <begin position="1"/>
        <end position="29"/>
    </location>
</feature>
<name>A0AAD7NUA9_9AGAR</name>
<organism evidence="2 3">
    <name type="scientific">Mycena metata</name>
    <dbReference type="NCBI Taxonomy" id="1033252"/>
    <lineage>
        <taxon>Eukaryota</taxon>
        <taxon>Fungi</taxon>
        <taxon>Dikarya</taxon>
        <taxon>Basidiomycota</taxon>
        <taxon>Agaricomycotina</taxon>
        <taxon>Agaricomycetes</taxon>
        <taxon>Agaricomycetidae</taxon>
        <taxon>Agaricales</taxon>
        <taxon>Marasmiineae</taxon>
        <taxon>Mycenaceae</taxon>
        <taxon>Mycena</taxon>
    </lineage>
</organism>
<accession>A0AAD7NUA9</accession>
<dbReference type="Proteomes" id="UP001215598">
    <property type="component" value="Unassembled WGS sequence"/>
</dbReference>
<gene>
    <name evidence="2" type="ORF">B0H16DRAFT_1756702</name>
</gene>
<protein>
    <submittedName>
        <fullName evidence="2">Uncharacterized protein</fullName>
    </submittedName>
</protein>
<dbReference type="EMBL" id="JARKIB010000010">
    <property type="protein sequence ID" value="KAJ7775387.1"/>
    <property type="molecule type" value="Genomic_DNA"/>
</dbReference>
<feature type="region of interest" description="Disordered" evidence="1">
    <location>
        <begin position="173"/>
        <end position="211"/>
    </location>
</feature>
<feature type="compositionally biased region" description="Gly residues" evidence="1">
    <location>
        <begin position="189"/>
        <end position="211"/>
    </location>
</feature>
<keyword evidence="3" id="KW-1185">Reference proteome</keyword>
<evidence type="ECO:0000256" key="1">
    <source>
        <dbReference type="SAM" id="MobiDB-lite"/>
    </source>
</evidence>
<proteinExistence type="predicted"/>
<evidence type="ECO:0000313" key="3">
    <source>
        <dbReference type="Proteomes" id="UP001215598"/>
    </source>
</evidence>
<feature type="region of interest" description="Disordered" evidence="1">
    <location>
        <begin position="419"/>
        <end position="438"/>
    </location>
</feature>